<dbReference type="EMBL" id="LN827929">
    <property type="protein sequence ID" value="CEZ19517.1"/>
    <property type="molecule type" value="Genomic_DNA"/>
</dbReference>
<keyword evidence="7" id="KW-0997">Cell inner membrane</keyword>
<evidence type="ECO:0000313" key="8">
    <source>
        <dbReference type="EMBL" id="CEZ19517.1"/>
    </source>
</evidence>
<evidence type="ECO:0000256" key="4">
    <source>
        <dbReference type="ARBA" id="ARBA00022989"/>
    </source>
</evidence>
<evidence type="ECO:0000256" key="2">
    <source>
        <dbReference type="ARBA" id="ARBA00022618"/>
    </source>
</evidence>
<dbReference type="GO" id="GO:0030428">
    <property type="term" value="C:cell septum"/>
    <property type="evidence" value="ECO:0007669"/>
    <property type="project" value="TreeGrafter"/>
</dbReference>
<comment type="function">
    <text evidence="7">Essential cell division protein. May link together the upstream cell division proteins, which are predominantly cytoplasmic, with the downstream cell division proteins, which are predominantly periplasmic.</text>
</comment>
<dbReference type="KEGG" id="mbat:BN1208_0631"/>
<evidence type="ECO:0000256" key="3">
    <source>
        <dbReference type="ARBA" id="ARBA00022692"/>
    </source>
</evidence>
<keyword evidence="4 7" id="KW-1133">Transmembrane helix</keyword>
<feature type="topological domain" description="Cytoplasmic" evidence="7">
    <location>
        <begin position="1"/>
        <end position="3"/>
    </location>
</feature>
<feature type="topological domain" description="Periplasmic" evidence="7">
    <location>
        <begin position="22"/>
        <end position="107"/>
    </location>
</feature>
<dbReference type="RefSeq" id="WP_046487810.1">
    <property type="nucleotide sequence ID" value="NZ_CP040979.1"/>
</dbReference>
<keyword evidence="5 7" id="KW-0472">Membrane</keyword>
<protein>
    <recommendedName>
        <fullName evidence="7">Cell division protein FtsB</fullName>
    </recommendedName>
</protein>
<dbReference type="STRING" id="1581557.BN1208_0631"/>
<dbReference type="AlphaFoldDB" id="A0A0D6EV62"/>
<gene>
    <name evidence="7 8" type="primary">ftsB</name>
    <name evidence="8" type="ORF">BN1208_0631</name>
</gene>
<dbReference type="GO" id="GO:0032153">
    <property type="term" value="C:cell division site"/>
    <property type="evidence" value="ECO:0007669"/>
    <property type="project" value="UniProtKB-UniRule"/>
</dbReference>
<proteinExistence type="inferred from homology"/>
<comment type="similarity">
    <text evidence="7">Belongs to the FtsB family.</text>
</comment>
<dbReference type="GO" id="GO:0005886">
    <property type="term" value="C:plasma membrane"/>
    <property type="evidence" value="ECO:0007669"/>
    <property type="project" value="UniProtKB-SubCell"/>
</dbReference>
<dbReference type="GeneID" id="99989920"/>
<evidence type="ECO:0000256" key="5">
    <source>
        <dbReference type="ARBA" id="ARBA00023136"/>
    </source>
</evidence>
<dbReference type="OrthoDB" id="7061211at2"/>
<dbReference type="Proteomes" id="UP000064007">
    <property type="component" value="Chromosome 1"/>
</dbReference>
<dbReference type="InterPro" id="IPR007060">
    <property type="entry name" value="FtsL/DivIC"/>
</dbReference>
<evidence type="ECO:0000256" key="6">
    <source>
        <dbReference type="ARBA" id="ARBA00023306"/>
    </source>
</evidence>
<dbReference type="GO" id="GO:0043093">
    <property type="term" value="P:FtsZ-dependent cytokinesis"/>
    <property type="evidence" value="ECO:0007669"/>
    <property type="project" value="UniProtKB-UniRule"/>
</dbReference>
<keyword evidence="6 7" id="KW-0131">Cell cycle</keyword>
<sequence>MKSLTIIFVVLVALMQYPLWFGKGSWFRVWSLNQQIEIQKKTNNDNQIRNNVLNAEVSDLKQGFSAIEERARNELGMTKQDEIFFQVTNPEKDKKETEVLNNTKAKN</sequence>
<dbReference type="PANTHER" id="PTHR37485:SF1">
    <property type="entry name" value="CELL DIVISION PROTEIN FTSB"/>
    <property type="match status" value="1"/>
</dbReference>
<reference evidence="9" key="1">
    <citation type="submission" date="2014-12" db="EMBL/GenBank/DDBJ databases">
        <authorList>
            <person name="Salcher M.M."/>
        </authorList>
    </citation>
    <scope>NUCLEOTIDE SEQUENCE [LARGE SCALE GENOMIC DNA]</scope>
    <source>
        <strain evidence="9">MMS-10A-171</strain>
    </source>
</reference>
<organism evidence="8 9">
    <name type="scientific">Candidatus Methylopumilus planktonicus</name>
    <dbReference type="NCBI Taxonomy" id="1581557"/>
    <lineage>
        <taxon>Bacteria</taxon>
        <taxon>Pseudomonadati</taxon>
        <taxon>Pseudomonadota</taxon>
        <taxon>Betaproteobacteria</taxon>
        <taxon>Nitrosomonadales</taxon>
        <taxon>Methylophilaceae</taxon>
        <taxon>Candidatus Methylopumilus</taxon>
    </lineage>
</organism>
<dbReference type="InterPro" id="IPR023081">
    <property type="entry name" value="Cell_div_FtsB"/>
</dbReference>
<name>A0A0D6EV62_9PROT</name>
<keyword evidence="2 7" id="KW-0132">Cell division</keyword>
<dbReference type="Pfam" id="PF04977">
    <property type="entry name" value="DivIC"/>
    <property type="match status" value="1"/>
</dbReference>
<evidence type="ECO:0000313" key="9">
    <source>
        <dbReference type="Proteomes" id="UP000064007"/>
    </source>
</evidence>
<keyword evidence="9" id="KW-1185">Reference proteome</keyword>
<keyword evidence="1 7" id="KW-1003">Cell membrane</keyword>
<evidence type="ECO:0000256" key="7">
    <source>
        <dbReference type="HAMAP-Rule" id="MF_00599"/>
    </source>
</evidence>
<keyword evidence="3 7" id="KW-0812">Transmembrane</keyword>
<dbReference type="HOGENOM" id="CLU_134863_5_0_4"/>
<dbReference type="PANTHER" id="PTHR37485">
    <property type="entry name" value="CELL DIVISION PROTEIN FTSB"/>
    <property type="match status" value="1"/>
</dbReference>
<dbReference type="HAMAP" id="MF_00599">
    <property type="entry name" value="FtsB"/>
    <property type="match status" value="1"/>
</dbReference>
<dbReference type="NCBIfam" id="NF002058">
    <property type="entry name" value="PRK00888.1"/>
    <property type="match status" value="1"/>
</dbReference>
<accession>A0A0D6EV62</accession>
<evidence type="ECO:0000256" key="1">
    <source>
        <dbReference type="ARBA" id="ARBA00022475"/>
    </source>
</evidence>
<comment type="subunit">
    <text evidence="7">Part of a complex composed of FtsB, FtsL and FtsQ.</text>
</comment>
<comment type="subcellular location">
    <subcellularLocation>
        <location evidence="7">Cell inner membrane</location>
        <topology evidence="7">Single-pass type II membrane protein</topology>
    </subcellularLocation>
    <text evidence="7">Localizes to the division septum.</text>
</comment>